<dbReference type="Gramene" id="OMO51694">
    <property type="protein sequence ID" value="OMO51694"/>
    <property type="gene ID" value="CCACVL1_29643"/>
</dbReference>
<dbReference type="OrthoDB" id="10471877at2759"/>
<dbReference type="Proteomes" id="UP000188268">
    <property type="component" value="Unassembled WGS sequence"/>
</dbReference>
<dbReference type="AlphaFoldDB" id="A0A1R3G0T6"/>
<proteinExistence type="predicted"/>
<sequence>MTNSSSSLTNRRDELALYRLQFAAPFFMVKNVGMKNYSLVVIGVAIKYKANEVKFDDVIASMGRKQQGCHKAANSNGYAKKH</sequence>
<comment type="caution">
    <text evidence="1">The sequence shown here is derived from an EMBL/GenBank/DDBJ whole genome shotgun (WGS) entry which is preliminary data.</text>
</comment>
<dbReference type="EMBL" id="AWWV01015722">
    <property type="protein sequence ID" value="OMO51694.1"/>
    <property type="molecule type" value="Genomic_DNA"/>
</dbReference>
<organism evidence="1 2">
    <name type="scientific">Corchorus capsularis</name>
    <name type="common">Jute</name>
    <dbReference type="NCBI Taxonomy" id="210143"/>
    <lineage>
        <taxon>Eukaryota</taxon>
        <taxon>Viridiplantae</taxon>
        <taxon>Streptophyta</taxon>
        <taxon>Embryophyta</taxon>
        <taxon>Tracheophyta</taxon>
        <taxon>Spermatophyta</taxon>
        <taxon>Magnoliopsida</taxon>
        <taxon>eudicotyledons</taxon>
        <taxon>Gunneridae</taxon>
        <taxon>Pentapetalae</taxon>
        <taxon>rosids</taxon>
        <taxon>malvids</taxon>
        <taxon>Malvales</taxon>
        <taxon>Malvaceae</taxon>
        <taxon>Grewioideae</taxon>
        <taxon>Apeibeae</taxon>
        <taxon>Corchorus</taxon>
    </lineage>
</organism>
<gene>
    <name evidence="1" type="ORF">CCACVL1_29643</name>
</gene>
<accession>A0A1R3G0T6</accession>
<evidence type="ECO:0000313" key="1">
    <source>
        <dbReference type="EMBL" id="OMO51694.1"/>
    </source>
</evidence>
<reference evidence="1 2" key="1">
    <citation type="submission" date="2013-09" db="EMBL/GenBank/DDBJ databases">
        <title>Corchorus capsularis genome sequencing.</title>
        <authorList>
            <person name="Alam M."/>
            <person name="Haque M.S."/>
            <person name="Islam M.S."/>
            <person name="Emdad E.M."/>
            <person name="Islam M.M."/>
            <person name="Ahmed B."/>
            <person name="Halim A."/>
            <person name="Hossen Q.M.M."/>
            <person name="Hossain M.Z."/>
            <person name="Ahmed R."/>
            <person name="Khan M.M."/>
            <person name="Islam R."/>
            <person name="Rashid M.M."/>
            <person name="Khan S.A."/>
            <person name="Rahman M.S."/>
            <person name="Alam M."/>
        </authorList>
    </citation>
    <scope>NUCLEOTIDE SEQUENCE [LARGE SCALE GENOMIC DNA]</scope>
    <source>
        <strain evidence="2">cv. CVL-1</strain>
        <tissue evidence="1">Whole seedling</tissue>
    </source>
</reference>
<keyword evidence="2" id="KW-1185">Reference proteome</keyword>
<protein>
    <submittedName>
        <fullName evidence="1">Uncharacterized protein</fullName>
    </submittedName>
</protein>
<name>A0A1R3G0T6_COCAP</name>
<evidence type="ECO:0000313" key="2">
    <source>
        <dbReference type="Proteomes" id="UP000188268"/>
    </source>
</evidence>